<dbReference type="EMBL" id="NKXS01004287">
    <property type="protein sequence ID" value="PIN06897.1"/>
    <property type="molecule type" value="Genomic_DNA"/>
</dbReference>
<dbReference type="Proteomes" id="UP000231279">
    <property type="component" value="Unassembled WGS sequence"/>
</dbReference>
<keyword evidence="3 6" id="KW-1133">Transmembrane helix</keyword>
<name>A0A2G9GNL5_9LAMI</name>
<reference evidence="9" key="1">
    <citation type="journal article" date="2018" name="Gigascience">
        <title>Genome assembly of the Pink Ipe (Handroanthus impetiginosus, Bignoniaceae), a highly valued, ecologically keystone Neotropical timber forest tree.</title>
        <authorList>
            <person name="Silva-Junior O.B."/>
            <person name="Grattapaglia D."/>
            <person name="Novaes E."/>
            <person name="Collevatti R.G."/>
        </authorList>
    </citation>
    <scope>NUCLEOTIDE SEQUENCE [LARGE SCALE GENOMIC DNA]</scope>
    <source>
        <strain evidence="9">cv. UFG-1</strain>
    </source>
</reference>
<proteinExistence type="predicted"/>
<keyword evidence="4 6" id="KW-0472">Membrane</keyword>
<dbReference type="GO" id="GO:0098542">
    <property type="term" value="P:defense response to other organism"/>
    <property type="evidence" value="ECO:0007669"/>
    <property type="project" value="InterPro"/>
</dbReference>
<dbReference type="Pfam" id="PF03168">
    <property type="entry name" value="LEA_2"/>
    <property type="match status" value="1"/>
</dbReference>
<dbReference type="Gene3D" id="2.60.40.1820">
    <property type="match status" value="1"/>
</dbReference>
<dbReference type="OrthoDB" id="1849707at2759"/>
<evidence type="ECO:0000259" key="7">
    <source>
        <dbReference type="Pfam" id="PF03168"/>
    </source>
</evidence>
<organism evidence="8 9">
    <name type="scientific">Handroanthus impetiginosus</name>
    <dbReference type="NCBI Taxonomy" id="429701"/>
    <lineage>
        <taxon>Eukaryota</taxon>
        <taxon>Viridiplantae</taxon>
        <taxon>Streptophyta</taxon>
        <taxon>Embryophyta</taxon>
        <taxon>Tracheophyta</taxon>
        <taxon>Spermatophyta</taxon>
        <taxon>Magnoliopsida</taxon>
        <taxon>eudicotyledons</taxon>
        <taxon>Gunneridae</taxon>
        <taxon>Pentapetalae</taxon>
        <taxon>asterids</taxon>
        <taxon>lamiids</taxon>
        <taxon>Lamiales</taxon>
        <taxon>Bignoniaceae</taxon>
        <taxon>Crescentiina</taxon>
        <taxon>Tabebuia alliance</taxon>
        <taxon>Handroanthus</taxon>
    </lineage>
</organism>
<feature type="region of interest" description="Disordered" evidence="5">
    <location>
        <begin position="1"/>
        <end position="53"/>
    </location>
</feature>
<evidence type="ECO:0000256" key="2">
    <source>
        <dbReference type="ARBA" id="ARBA00022692"/>
    </source>
</evidence>
<evidence type="ECO:0000313" key="9">
    <source>
        <dbReference type="Proteomes" id="UP000231279"/>
    </source>
</evidence>
<dbReference type="PANTHER" id="PTHR31234:SF70">
    <property type="entry name" value="LATE EMBRYOGENESIS ABUNDANT PROTEIN LEA-2 SUBGROUP DOMAIN-CONTAINING PROTEIN"/>
    <property type="match status" value="1"/>
</dbReference>
<dbReference type="GO" id="GO:0005886">
    <property type="term" value="C:plasma membrane"/>
    <property type="evidence" value="ECO:0007669"/>
    <property type="project" value="TreeGrafter"/>
</dbReference>
<feature type="transmembrane region" description="Helical" evidence="6">
    <location>
        <begin position="92"/>
        <end position="118"/>
    </location>
</feature>
<dbReference type="InterPro" id="IPR044839">
    <property type="entry name" value="NDR1-like"/>
</dbReference>
<evidence type="ECO:0000256" key="3">
    <source>
        <dbReference type="ARBA" id="ARBA00022989"/>
    </source>
</evidence>
<comment type="subcellular location">
    <subcellularLocation>
        <location evidence="1">Membrane</location>
        <topology evidence="1">Single-pass membrane protein</topology>
    </subcellularLocation>
</comment>
<dbReference type="AlphaFoldDB" id="A0A2G9GNL5"/>
<evidence type="ECO:0000256" key="6">
    <source>
        <dbReference type="SAM" id="Phobius"/>
    </source>
</evidence>
<sequence>MADPRVHPSAAAIATAAADPTQSSSSAATSSKQSDQIPKPPIPPPSNPIPPPPAYVVQLPREQILRYPPPENARKIEAFKRHKNRRSCCRRCCCCTLCLLLFLIVAAAVSAGVMYLVFNFKSPKYTVTNISINGMNLTSAAPISPGFDVSIRAENPNGKVSIYYLNHSAVNVFYKDVKLSDGVLPAFYQPKKNVTVLRTSLRGSDVVFGSAVKTALRNGQKQGKVPLVLNVEAPVKIKVGSVKTWEITVKVKCDVVVDALNKKANILSKDCDYSVRLW</sequence>
<comment type="caution">
    <text evidence="8">The sequence shown here is derived from an EMBL/GenBank/DDBJ whole genome shotgun (WGS) entry which is preliminary data.</text>
</comment>
<evidence type="ECO:0000256" key="5">
    <source>
        <dbReference type="SAM" id="MobiDB-lite"/>
    </source>
</evidence>
<gene>
    <name evidence="8" type="ORF">CDL12_20540</name>
</gene>
<dbReference type="PANTHER" id="PTHR31234">
    <property type="entry name" value="LATE EMBRYOGENESIS ABUNDANT (LEA) HYDROXYPROLINE-RICH GLYCOPROTEIN FAMILY"/>
    <property type="match status" value="1"/>
</dbReference>
<accession>A0A2G9GNL5</accession>
<evidence type="ECO:0000256" key="1">
    <source>
        <dbReference type="ARBA" id="ARBA00004167"/>
    </source>
</evidence>
<feature type="domain" description="Late embryogenesis abundant protein LEA-2 subgroup" evidence="7">
    <location>
        <begin position="151"/>
        <end position="253"/>
    </location>
</feature>
<feature type="compositionally biased region" description="Pro residues" evidence="5">
    <location>
        <begin position="38"/>
        <end position="53"/>
    </location>
</feature>
<keyword evidence="2 6" id="KW-0812">Transmembrane</keyword>
<evidence type="ECO:0000313" key="8">
    <source>
        <dbReference type="EMBL" id="PIN06897.1"/>
    </source>
</evidence>
<protein>
    <recommendedName>
        <fullName evidence="7">Late embryogenesis abundant protein LEA-2 subgroup domain-containing protein</fullName>
    </recommendedName>
</protein>
<keyword evidence="9" id="KW-1185">Reference proteome</keyword>
<evidence type="ECO:0000256" key="4">
    <source>
        <dbReference type="ARBA" id="ARBA00023136"/>
    </source>
</evidence>
<dbReference type="SUPFAM" id="SSF117070">
    <property type="entry name" value="LEA14-like"/>
    <property type="match status" value="1"/>
</dbReference>
<dbReference type="InterPro" id="IPR004864">
    <property type="entry name" value="LEA_2"/>
</dbReference>
<feature type="compositionally biased region" description="Low complexity" evidence="5">
    <location>
        <begin position="10"/>
        <end position="37"/>
    </location>
</feature>
<dbReference type="STRING" id="429701.A0A2G9GNL5"/>